<dbReference type="SMART" id="SM00110">
    <property type="entry name" value="C1Q"/>
    <property type="match status" value="1"/>
</dbReference>
<evidence type="ECO:0000256" key="1">
    <source>
        <dbReference type="ARBA" id="ARBA00004613"/>
    </source>
</evidence>
<evidence type="ECO:0000256" key="2">
    <source>
        <dbReference type="ARBA" id="ARBA00022525"/>
    </source>
</evidence>
<dbReference type="AlphaFoldDB" id="A0AA35P8S4"/>
<gene>
    <name evidence="6" type="ORF">PODLI_1B026353</name>
</gene>
<feature type="compositionally biased region" description="Basic and acidic residues" evidence="4">
    <location>
        <begin position="139"/>
        <end position="172"/>
    </location>
</feature>
<accession>A0AA35P8S4</accession>
<sequence length="358" mass="37820">MGVSREENRTTRLVPFSATNKGLAVGDRLDPAFSNAPKGNSTDTERRCFCKIPGAEGQKRDQDVLRLARRRGELRSLVDVRQDRTPERGDSRSRAAVGRPVSPHQAEQYGGSTDFSFPRGDKGEVGSPGPIGIPGPKGDTGEHGEPGPKGDTGQKGDPGEKGERGIAGEKGEIGPGGPPGIQGAPGLKGDAGMQGTVGAPGREGLTGLPGRRGEKGQKGDCRSVEPVAFSAGLQKRRSFPLPGSPVRFEKVSLNENEAYHEESGIFTASTGGVYSFSYLLSVSGKALRAALFHNGERVMQVSSVRQPPQSVSQVSGSMLVHLSEDDEIWLQILNGSQNGLVADETTDSIFSGFLLYPD</sequence>
<dbReference type="InterPro" id="IPR008160">
    <property type="entry name" value="Collagen"/>
</dbReference>
<dbReference type="InterPro" id="IPR001073">
    <property type="entry name" value="C1q_dom"/>
</dbReference>
<organism evidence="6 7">
    <name type="scientific">Podarcis lilfordi</name>
    <name type="common">Lilford's wall lizard</name>
    <dbReference type="NCBI Taxonomy" id="74358"/>
    <lineage>
        <taxon>Eukaryota</taxon>
        <taxon>Metazoa</taxon>
        <taxon>Chordata</taxon>
        <taxon>Craniata</taxon>
        <taxon>Vertebrata</taxon>
        <taxon>Euteleostomi</taxon>
        <taxon>Lepidosauria</taxon>
        <taxon>Squamata</taxon>
        <taxon>Bifurcata</taxon>
        <taxon>Unidentata</taxon>
        <taxon>Episquamata</taxon>
        <taxon>Laterata</taxon>
        <taxon>Lacertibaenia</taxon>
        <taxon>Lacertidae</taxon>
        <taxon>Podarcis</taxon>
    </lineage>
</organism>
<dbReference type="Pfam" id="PF00386">
    <property type="entry name" value="C1q"/>
    <property type="match status" value="1"/>
</dbReference>
<evidence type="ECO:0000259" key="5">
    <source>
        <dbReference type="PROSITE" id="PS50871"/>
    </source>
</evidence>
<dbReference type="Pfam" id="PF01391">
    <property type="entry name" value="Collagen"/>
    <property type="match status" value="1"/>
</dbReference>
<feature type="compositionally biased region" description="Basic and acidic residues" evidence="4">
    <location>
        <begin position="211"/>
        <end position="223"/>
    </location>
</feature>
<feature type="compositionally biased region" description="Basic and acidic residues" evidence="4">
    <location>
        <begin position="69"/>
        <end position="93"/>
    </location>
</feature>
<dbReference type="Gene3D" id="2.60.120.40">
    <property type="match status" value="1"/>
</dbReference>
<dbReference type="EMBL" id="OX395130">
    <property type="protein sequence ID" value="CAI5775807.1"/>
    <property type="molecule type" value="Genomic_DNA"/>
</dbReference>
<keyword evidence="2" id="KW-0964">Secreted</keyword>
<dbReference type="PROSITE" id="PS50871">
    <property type="entry name" value="C1Q"/>
    <property type="match status" value="1"/>
</dbReference>
<feature type="region of interest" description="Disordered" evidence="4">
    <location>
        <begin position="69"/>
        <end position="223"/>
    </location>
</feature>
<evidence type="ECO:0000313" key="7">
    <source>
        <dbReference type="Proteomes" id="UP001178461"/>
    </source>
</evidence>
<feature type="region of interest" description="Disordered" evidence="4">
    <location>
        <begin position="26"/>
        <end position="46"/>
    </location>
</feature>
<feature type="domain" description="C1q" evidence="5">
    <location>
        <begin position="222"/>
        <end position="358"/>
    </location>
</feature>
<protein>
    <submittedName>
        <fullName evidence="6">Otolinotolin-1</fullName>
    </submittedName>
</protein>
<name>A0AA35P8S4_9SAUR</name>
<dbReference type="InterPro" id="IPR008983">
    <property type="entry name" value="Tumour_necrosis_fac-like_dom"/>
</dbReference>
<proteinExistence type="predicted"/>
<comment type="subcellular location">
    <subcellularLocation>
        <location evidence="1">Secreted</location>
    </subcellularLocation>
</comment>
<keyword evidence="3" id="KW-0732">Signal</keyword>
<keyword evidence="7" id="KW-1185">Reference proteome</keyword>
<evidence type="ECO:0000313" key="6">
    <source>
        <dbReference type="EMBL" id="CAI5775807.1"/>
    </source>
</evidence>
<evidence type="ECO:0000256" key="3">
    <source>
        <dbReference type="ARBA" id="ARBA00022729"/>
    </source>
</evidence>
<reference evidence="6" key="1">
    <citation type="submission" date="2022-12" db="EMBL/GenBank/DDBJ databases">
        <authorList>
            <person name="Alioto T."/>
            <person name="Alioto T."/>
            <person name="Gomez Garrido J."/>
        </authorList>
    </citation>
    <scope>NUCLEOTIDE SEQUENCE</scope>
</reference>
<dbReference type="PRINTS" id="PR00007">
    <property type="entry name" value="COMPLEMNTC1Q"/>
</dbReference>
<dbReference type="PANTHER" id="PTHR15427:SF54">
    <property type="entry name" value="C1Q DOMAIN-CONTAINING PROTEIN"/>
    <property type="match status" value="1"/>
</dbReference>
<dbReference type="Proteomes" id="UP001178461">
    <property type="component" value="Chromosome 5"/>
</dbReference>
<dbReference type="SUPFAM" id="SSF49842">
    <property type="entry name" value="TNF-like"/>
    <property type="match status" value="1"/>
</dbReference>
<feature type="compositionally biased region" description="Low complexity" evidence="4">
    <location>
        <begin position="125"/>
        <end position="137"/>
    </location>
</feature>
<dbReference type="PANTHER" id="PTHR15427">
    <property type="entry name" value="EMILIN ELASTIN MICROFIBRIL INTERFACE-LOCATED PROTEIN ELASTIN MICROFIBRIL INTERFACER"/>
    <property type="match status" value="1"/>
</dbReference>
<dbReference type="InterPro" id="IPR050392">
    <property type="entry name" value="Collagen/C1q_domain"/>
</dbReference>
<dbReference type="GO" id="GO:0005576">
    <property type="term" value="C:extracellular region"/>
    <property type="evidence" value="ECO:0007669"/>
    <property type="project" value="UniProtKB-SubCell"/>
</dbReference>
<evidence type="ECO:0000256" key="4">
    <source>
        <dbReference type="SAM" id="MobiDB-lite"/>
    </source>
</evidence>